<name>A0A7L1YXZ8_9PASS</name>
<keyword evidence="1" id="KW-0472">Membrane</keyword>
<protein>
    <submittedName>
        <fullName evidence="3">NKPD1 protein</fullName>
    </submittedName>
</protein>
<evidence type="ECO:0000313" key="3">
    <source>
        <dbReference type="EMBL" id="NXP25809.1"/>
    </source>
</evidence>
<comment type="caution">
    <text evidence="3">The sequence shown here is derived from an EMBL/GenBank/DDBJ whole genome shotgun (WGS) entry which is preliminary data.</text>
</comment>
<feature type="transmembrane region" description="Helical" evidence="1">
    <location>
        <begin position="197"/>
        <end position="217"/>
    </location>
</feature>
<dbReference type="Pfam" id="PF07693">
    <property type="entry name" value="KAP_NTPase"/>
    <property type="match status" value="1"/>
</dbReference>
<evidence type="ECO:0000259" key="2">
    <source>
        <dbReference type="Pfam" id="PF07693"/>
    </source>
</evidence>
<dbReference type="InterPro" id="IPR052754">
    <property type="entry name" value="NTPase_KAP_P-loop"/>
</dbReference>
<keyword evidence="4" id="KW-1185">Reference proteome</keyword>
<sequence length="369" mass="40591">LMEDDVYCRSLSQTLCHTPTPVTVGFYAPCGHRLYSLLDKVTGGSGGTPGGSWHWDTGIGIPGLGPSGWGLLRALWYLTFLEPVVTEAHLRRRSLRFIFVRFSAWQFAGCDRLWAGLVTTLCHGVRRHFGALLLSVFHVVGTRPRYASGFTRSEWLLRRGSCLRLWATLLALAAGVTILLVALLVPGLKEHRALKVAGGAVASLSGSGLALGALSVLKNLLVSEKKKIERLTNSERFAGQLGFMSKVRGEVEALVDFLAFMEIFERRRLRVVLEVTSLDVCLPERVAGVLNAINTLLSDPNAPFIFLLAVDPSVIGLADNGDLYLSRTVSLPFSIPEPGARSRLRCLEAALRTREDLQYRLIADNVRRR</sequence>
<reference evidence="3 4" key="1">
    <citation type="submission" date="2019-09" db="EMBL/GenBank/DDBJ databases">
        <title>Bird 10,000 Genomes (B10K) Project - Family phase.</title>
        <authorList>
            <person name="Zhang G."/>
        </authorList>
    </citation>
    <scope>NUCLEOTIDE SEQUENCE [LARGE SCALE GENOMIC DNA]</scope>
    <source>
        <strain evidence="3">B10K-DU-002-46</strain>
        <tissue evidence="3">Muscle</tissue>
    </source>
</reference>
<gene>
    <name evidence="3" type="primary">Nkpd1</name>
    <name evidence="3" type="ORF">SCYSUP_R15671</name>
</gene>
<dbReference type="Proteomes" id="UP000580825">
    <property type="component" value="Unassembled WGS sequence"/>
</dbReference>
<proteinExistence type="predicted"/>
<dbReference type="EMBL" id="VXBX01006981">
    <property type="protein sequence ID" value="NXP25809.1"/>
    <property type="molecule type" value="Genomic_DNA"/>
</dbReference>
<accession>A0A7L1YXZ8</accession>
<feature type="transmembrane region" description="Helical" evidence="1">
    <location>
        <begin position="165"/>
        <end position="185"/>
    </location>
</feature>
<feature type="non-terminal residue" evidence="3">
    <location>
        <position position="1"/>
    </location>
</feature>
<feature type="non-terminal residue" evidence="3">
    <location>
        <position position="369"/>
    </location>
</feature>
<organism evidence="3 4">
    <name type="scientific">Scytalopus superciliaris</name>
    <dbReference type="NCBI Taxonomy" id="312124"/>
    <lineage>
        <taxon>Eukaryota</taxon>
        <taxon>Metazoa</taxon>
        <taxon>Chordata</taxon>
        <taxon>Craniata</taxon>
        <taxon>Vertebrata</taxon>
        <taxon>Euteleostomi</taxon>
        <taxon>Archelosauria</taxon>
        <taxon>Archosauria</taxon>
        <taxon>Dinosauria</taxon>
        <taxon>Saurischia</taxon>
        <taxon>Theropoda</taxon>
        <taxon>Coelurosauria</taxon>
        <taxon>Aves</taxon>
        <taxon>Neognathae</taxon>
        <taxon>Neoaves</taxon>
        <taxon>Telluraves</taxon>
        <taxon>Australaves</taxon>
        <taxon>Passeriformes</taxon>
        <taxon>Rhinocryptidae</taxon>
        <taxon>Scytalopus</taxon>
    </lineage>
</organism>
<dbReference type="AlphaFoldDB" id="A0A7L1YXZ8"/>
<dbReference type="PANTHER" id="PTHR22674:SF4">
    <property type="entry name" value="NTPASE KAP FAMILY P-LOOP DOMAIN-CONTAINING PROTEIN 1"/>
    <property type="match status" value="1"/>
</dbReference>
<evidence type="ECO:0000256" key="1">
    <source>
        <dbReference type="SAM" id="Phobius"/>
    </source>
</evidence>
<keyword evidence="1" id="KW-1133">Transmembrane helix</keyword>
<dbReference type="InterPro" id="IPR011646">
    <property type="entry name" value="KAP_P-loop"/>
</dbReference>
<feature type="domain" description="KAP NTPase" evidence="2">
    <location>
        <begin position="90"/>
        <end position="350"/>
    </location>
</feature>
<evidence type="ECO:0000313" key="4">
    <source>
        <dbReference type="Proteomes" id="UP000580825"/>
    </source>
</evidence>
<keyword evidence="1" id="KW-0812">Transmembrane</keyword>
<dbReference type="PANTHER" id="PTHR22674">
    <property type="entry name" value="NTPASE, KAP FAMILY P-LOOP DOMAIN-CONTAINING 1"/>
    <property type="match status" value="1"/>
</dbReference>